<accession>M4CW12</accession>
<evidence type="ECO:0000313" key="1">
    <source>
        <dbReference type="EnsemblPlants" id="Bra008409.1-P"/>
    </source>
</evidence>
<protein>
    <recommendedName>
        <fullName evidence="3">DUF223 domain-containing protein</fullName>
    </recommendedName>
</protein>
<evidence type="ECO:0000313" key="2">
    <source>
        <dbReference type="Proteomes" id="UP000011750"/>
    </source>
</evidence>
<dbReference type="CDD" id="cd04480">
    <property type="entry name" value="RPA1_DBD_A_like"/>
    <property type="match status" value="1"/>
</dbReference>
<name>M4CW12_BRACM</name>
<reference evidence="1" key="3">
    <citation type="submission" date="2023-03" db="UniProtKB">
        <authorList>
            <consortium name="EnsemblPlants"/>
        </authorList>
    </citation>
    <scope>IDENTIFICATION</scope>
    <source>
        <strain evidence="1">cv. Chiifu-401-42</strain>
    </source>
</reference>
<dbReference type="EnsemblPlants" id="Bra008409.1">
    <property type="protein sequence ID" value="Bra008409.1-P"/>
    <property type="gene ID" value="Bra008409"/>
</dbReference>
<dbReference type="Gramene" id="Bra008409.1">
    <property type="protein sequence ID" value="Bra008409.1-P"/>
    <property type="gene ID" value="Bra008409"/>
</dbReference>
<dbReference type="AlphaFoldDB" id="M4CW12"/>
<proteinExistence type="predicted"/>
<reference evidence="1 2" key="2">
    <citation type="journal article" date="2018" name="Hortic Res">
        <title>Improved Brassica rapa reference genome by single-molecule sequencing and chromosome conformation capture technologies.</title>
        <authorList>
            <person name="Zhang L."/>
            <person name="Cai X."/>
            <person name="Wu J."/>
            <person name="Liu M."/>
            <person name="Grob S."/>
            <person name="Cheng F."/>
            <person name="Liang J."/>
            <person name="Cai C."/>
            <person name="Liu Z."/>
            <person name="Liu B."/>
            <person name="Wang F."/>
            <person name="Li S."/>
            <person name="Liu F."/>
            <person name="Li X."/>
            <person name="Cheng L."/>
            <person name="Yang W."/>
            <person name="Li M.H."/>
            <person name="Grossniklaus U."/>
            <person name="Zheng H."/>
            <person name="Wang X."/>
        </authorList>
    </citation>
    <scope>NUCLEOTIDE SEQUENCE [LARGE SCALE GENOMIC DNA]</scope>
    <source>
        <strain evidence="1 2">cv. Chiifu-401-42</strain>
    </source>
</reference>
<sequence>MSLSASPVFQTGVAGVRHSTFESLCLGRSSQNIASDFFRFWDSLNFKKYSELMGITVLFLDEKVNFVIHGAGRANHYMSPLKVGSIVKVDRFEFIRCSSMYKITDHPFLIRLISPTIIDKVITGAPEINLPS</sequence>
<evidence type="ECO:0008006" key="3">
    <source>
        <dbReference type="Google" id="ProtNLM"/>
    </source>
</evidence>
<dbReference type="HOGENOM" id="CLU_019382_4_0_1"/>
<keyword evidence="2" id="KW-1185">Reference proteome</keyword>
<dbReference type="Proteomes" id="UP000011750">
    <property type="component" value="Chromosome A02"/>
</dbReference>
<dbReference type="InParanoid" id="M4CW12"/>
<reference evidence="1 2" key="1">
    <citation type="journal article" date="2011" name="Nat. Genet.">
        <title>The genome of the mesopolyploid crop species Brassica rapa.</title>
        <authorList>
            <consortium name="Brassica rapa Genome Sequencing Project Consortium"/>
            <person name="Wang X."/>
            <person name="Wang H."/>
            <person name="Wang J."/>
            <person name="Sun R."/>
            <person name="Wu J."/>
            <person name="Liu S."/>
            <person name="Bai Y."/>
            <person name="Mun J.H."/>
            <person name="Bancroft I."/>
            <person name="Cheng F."/>
            <person name="Huang S."/>
            <person name="Li X."/>
            <person name="Hua W."/>
            <person name="Wang J."/>
            <person name="Wang X."/>
            <person name="Freeling M."/>
            <person name="Pires J.C."/>
            <person name="Paterson A.H."/>
            <person name="Chalhoub B."/>
            <person name="Wang B."/>
            <person name="Hayward A."/>
            <person name="Sharpe A.G."/>
            <person name="Park B.S."/>
            <person name="Weisshaar B."/>
            <person name="Liu B."/>
            <person name="Li B."/>
            <person name="Liu B."/>
            <person name="Tong C."/>
            <person name="Song C."/>
            <person name="Duran C."/>
            <person name="Peng C."/>
            <person name="Geng C."/>
            <person name="Koh C."/>
            <person name="Lin C."/>
            <person name="Edwards D."/>
            <person name="Mu D."/>
            <person name="Shen D."/>
            <person name="Soumpourou E."/>
            <person name="Li F."/>
            <person name="Fraser F."/>
            <person name="Conant G."/>
            <person name="Lassalle G."/>
            <person name="King G.J."/>
            <person name="Bonnema G."/>
            <person name="Tang H."/>
            <person name="Wang H."/>
            <person name="Belcram H."/>
            <person name="Zhou H."/>
            <person name="Hirakawa H."/>
            <person name="Abe H."/>
            <person name="Guo H."/>
            <person name="Wang H."/>
            <person name="Jin H."/>
            <person name="Parkin I.A."/>
            <person name="Batley J."/>
            <person name="Kim J.S."/>
            <person name="Just J."/>
            <person name="Li J."/>
            <person name="Xu J."/>
            <person name="Deng J."/>
            <person name="Kim J.A."/>
            <person name="Li J."/>
            <person name="Yu J."/>
            <person name="Meng J."/>
            <person name="Wang J."/>
            <person name="Min J."/>
            <person name="Poulain J."/>
            <person name="Wang J."/>
            <person name="Hatakeyama K."/>
            <person name="Wu K."/>
            <person name="Wang L."/>
            <person name="Fang L."/>
            <person name="Trick M."/>
            <person name="Links M.G."/>
            <person name="Zhao M."/>
            <person name="Jin M."/>
            <person name="Ramchiary N."/>
            <person name="Drou N."/>
            <person name="Berkman P.J."/>
            <person name="Cai Q."/>
            <person name="Huang Q."/>
            <person name="Li R."/>
            <person name="Tabata S."/>
            <person name="Cheng S."/>
            <person name="Zhang S."/>
            <person name="Zhang S."/>
            <person name="Huang S."/>
            <person name="Sato S."/>
            <person name="Sun S."/>
            <person name="Kwon S.J."/>
            <person name="Choi S.R."/>
            <person name="Lee T.H."/>
            <person name="Fan W."/>
            <person name="Zhao X."/>
            <person name="Tan X."/>
            <person name="Xu X."/>
            <person name="Wang Y."/>
            <person name="Qiu Y."/>
            <person name="Yin Y."/>
            <person name="Li Y."/>
            <person name="Du Y."/>
            <person name="Liao Y."/>
            <person name="Lim Y."/>
            <person name="Narusaka Y."/>
            <person name="Wang Y."/>
            <person name="Wang Z."/>
            <person name="Li Z."/>
            <person name="Wang Z."/>
            <person name="Xiong Z."/>
            <person name="Zhang Z."/>
        </authorList>
    </citation>
    <scope>NUCLEOTIDE SEQUENCE [LARGE SCALE GENOMIC DNA]</scope>
    <source>
        <strain evidence="1 2">cv. Chiifu-401-42</strain>
    </source>
</reference>
<organism evidence="1 2">
    <name type="scientific">Brassica campestris</name>
    <name type="common">Field mustard</name>
    <dbReference type="NCBI Taxonomy" id="3711"/>
    <lineage>
        <taxon>Eukaryota</taxon>
        <taxon>Viridiplantae</taxon>
        <taxon>Streptophyta</taxon>
        <taxon>Embryophyta</taxon>
        <taxon>Tracheophyta</taxon>
        <taxon>Spermatophyta</taxon>
        <taxon>Magnoliopsida</taxon>
        <taxon>eudicotyledons</taxon>
        <taxon>Gunneridae</taxon>
        <taxon>Pentapetalae</taxon>
        <taxon>rosids</taxon>
        <taxon>malvids</taxon>
        <taxon>Brassicales</taxon>
        <taxon>Brassicaceae</taxon>
        <taxon>Brassiceae</taxon>
        <taxon>Brassica</taxon>
    </lineage>
</organism>